<keyword evidence="4" id="KW-0285">Flavoprotein</keyword>
<keyword evidence="7" id="KW-0223">Dioxygenase</keyword>
<evidence type="ECO:0000313" key="12">
    <source>
        <dbReference type="Proteomes" id="UP000050741"/>
    </source>
</evidence>
<dbReference type="InterPro" id="IPR020595">
    <property type="entry name" value="MnmG-rel_CS"/>
</dbReference>
<dbReference type="InterPro" id="IPR036188">
    <property type="entry name" value="FAD/NAD-bd_sf"/>
</dbReference>
<dbReference type="PROSITE" id="PS01281">
    <property type="entry name" value="GIDA_2"/>
    <property type="match status" value="1"/>
</dbReference>
<dbReference type="InterPro" id="IPR050757">
    <property type="entry name" value="Collagen_mod_GT25"/>
</dbReference>
<dbReference type="InterPro" id="IPR047001">
    <property type="entry name" value="MnmG_C_subdom"/>
</dbReference>
<dbReference type="Gene3D" id="3.50.50.60">
    <property type="entry name" value="FAD/NAD(P)-binding domain"/>
    <property type="match status" value="1"/>
</dbReference>
<comment type="catalytic activity">
    <reaction evidence="10">
        <text>L-lysyl-[collagen] + 2-oxoglutarate + O2 = (5R)-5-hydroxy-L-lysyl-[collagen] + succinate + CO2</text>
        <dbReference type="Rhea" id="RHEA:16569"/>
        <dbReference type="Rhea" id="RHEA-COMP:12751"/>
        <dbReference type="Rhea" id="RHEA-COMP:12752"/>
        <dbReference type="ChEBI" id="CHEBI:15379"/>
        <dbReference type="ChEBI" id="CHEBI:16526"/>
        <dbReference type="ChEBI" id="CHEBI:16810"/>
        <dbReference type="ChEBI" id="CHEBI:29969"/>
        <dbReference type="ChEBI" id="CHEBI:30031"/>
        <dbReference type="ChEBI" id="CHEBI:133442"/>
        <dbReference type="EC" id="1.14.11.4"/>
    </reaction>
</comment>
<dbReference type="SMART" id="SM00702">
    <property type="entry name" value="P4Hc"/>
    <property type="match status" value="1"/>
</dbReference>
<evidence type="ECO:0000256" key="8">
    <source>
        <dbReference type="ARBA" id="ARBA00023002"/>
    </source>
</evidence>
<comment type="cofactor">
    <cofactor evidence="2">
        <name>FAD</name>
        <dbReference type="ChEBI" id="CHEBI:57692"/>
    </cofactor>
</comment>
<dbReference type="AlphaFoldDB" id="A0A183BQI3"/>
<protein>
    <recommendedName>
        <fullName evidence="3">procollagen-lysine 5-dioxygenase</fullName>
        <ecNumber evidence="3">1.14.11.4</ecNumber>
    </recommendedName>
</protein>
<dbReference type="InterPro" id="IPR005123">
    <property type="entry name" value="Oxoglu/Fe-dep_dioxygenase_dom"/>
</dbReference>
<dbReference type="SMART" id="SM01228">
    <property type="entry name" value="GIDA_assoc_3"/>
    <property type="match status" value="1"/>
</dbReference>
<dbReference type="PANTHER" id="PTHR10730">
    <property type="entry name" value="PROCOLLAGEN-LYSINE,2-OXOGLUTARATE 5-DIOXYGENASE/GLYCOSYLTRANSFERASE 25 FAMILY MEMBER"/>
    <property type="match status" value="1"/>
</dbReference>
<dbReference type="WBParaSite" id="GPLIN_000286900">
    <property type="protein sequence ID" value="GPLIN_000286900"/>
    <property type="gene ID" value="GPLIN_000286900"/>
</dbReference>
<dbReference type="Pfam" id="PF25342">
    <property type="entry name" value="GT_PLOD"/>
    <property type="match status" value="1"/>
</dbReference>
<dbReference type="InterPro" id="IPR006620">
    <property type="entry name" value="Pro_4_hyd_alph"/>
</dbReference>
<dbReference type="SUPFAM" id="SSF53448">
    <property type="entry name" value="Nucleotide-diphospho-sugar transferases"/>
    <property type="match status" value="1"/>
</dbReference>
<dbReference type="PANTHER" id="PTHR10730:SF45">
    <property type="entry name" value="PROCOLLAGEN-LYSINE,2-OXOGLUTARATE 5-DIOXYGENASE"/>
    <property type="match status" value="1"/>
</dbReference>
<dbReference type="GO" id="GO:0031418">
    <property type="term" value="F:L-ascorbic acid binding"/>
    <property type="evidence" value="ECO:0007669"/>
    <property type="project" value="UniProtKB-KW"/>
</dbReference>
<reference evidence="13" key="2">
    <citation type="submission" date="2016-06" db="UniProtKB">
        <authorList>
            <consortium name="WormBaseParasite"/>
        </authorList>
    </citation>
    <scope>IDENTIFICATION</scope>
</reference>
<evidence type="ECO:0000256" key="5">
    <source>
        <dbReference type="ARBA" id="ARBA00022723"/>
    </source>
</evidence>
<keyword evidence="12" id="KW-1185">Reference proteome</keyword>
<evidence type="ECO:0000313" key="13">
    <source>
        <dbReference type="WBParaSite" id="GPLIN_000286900"/>
    </source>
</evidence>
<sequence>MGKTWNGGDMQKQGGAQKIRILREELEPYRNRDDLILLFTDAYDVILNADSDTILRKFLSYFPESRIVFGAEPFCWPDRTLASKYPSVVFGERYLNSGMFIGFVREVLSLLEIAKELNLRDDDDDQLFYTHSIRNYTRFDEFVGIAPQSVHEDSIMLENFLYNTSPLVLHGNAFQYSIFSNRAVFGVPSPEFSATGIAVFVLKPIPYVEEFFRGLENLEYPKKNVRLRIYNNQPYNQQFIENWSKTNHGFALVEIYDQKEVDEHKLRADAVQWSMEINADFLLLIDADVHITAPDMLNTLIQRALEENNYRAILAPLILRPETLYSNFWGAVSESGYYARSFDYLDIIHGKLPGVWNVPFVGSAILVSKRKFSVLLKAYFWNTAVDGDISMAQFCRENGHFMFVDSTKGPHYFGFLVNSDTFSQLPKEARINLELYDFPNNKKLWESRFIHPEYFSILKPEGEVPLACPDVYDFPFLSERFCREIIEVMEEFGKWSEGKNQVGFERHWLQILDNYVAPMQEKVFIGFYQRPIHANMMFVVRYRPDEQASLRPHHDASTYSIDVALNRKDVDYEGGGVRYVRYNCTVPADRVGWSMLFPGRLTHLHEGLPTTRGTRYILCIDGLERVEVVQPGYSVRYDFVHPQQLWPSLETKKVNGLFLAGQINGTTGYEEAAAQGLIAGVNASIRARHRSGAVAEFSPLILDRTKAYIGVMIDDLISLGVTEPYRMYTSRAENRLFMRPDNADLRLTEKGRAAGLVGDERWVLFERMQRRLDVLRERLLSLTCSLDTWNARIPGLNSAGRGSRVRSAQSLLAKHPELHFDRLAMGWPELFSDFADDRNLEERHRYANLELHARTQVESLRKEMDMALPDDLDYLNMDFLRPELRESLHERRPNSLAAAAKLS</sequence>
<dbReference type="InterPro" id="IPR049312">
    <property type="entry name" value="GIDA_C_N"/>
</dbReference>
<evidence type="ECO:0000256" key="9">
    <source>
        <dbReference type="ARBA" id="ARBA00023004"/>
    </source>
</evidence>
<evidence type="ECO:0000256" key="2">
    <source>
        <dbReference type="ARBA" id="ARBA00001974"/>
    </source>
</evidence>
<dbReference type="InterPro" id="IPR040131">
    <property type="entry name" value="MnmG_N"/>
</dbReference>
<dbReference type="GO" id="GO:0005506">
    <property type="term" value="F:iron ion binding"/>
    <property type="evidence" value="ECO:0007669"/>
    <property type="project" value="InterPro"/>
</dbReference>
<dbReference type="Pfam" id="PF13932">
    <property type="entry name" value="SAM_GIDA_C"/>
    <property type="match status" value="1"/>
</dbReference>
<keyword evidence="9" id="KW-0408">Iron</keyword>
<accession>A0A183BQI3</accession>
<evidence type="ECO:0000256" key="4">
    <source>
        <dbReference type="ARBA" id="ARBA00022630"/>
    </source>
</evidence>
<dbReference type="InterPro" id="IPR057589">
    <property type="entry name" value="GT_PLOD"/>
</dbReference>
<keyword evidence="6" id="KW-0274">FAD</keyword>
<keyword evidence="5" id="KW-0479">Metal-binding</keyword>
<evidence type="ECO:0000256" key="1">
    <source>
        <dbReference type="ARBA" id="ARBA00001961"/>
    </source>
</evidence>
<dbReference type="GO" id="GO:0005783">
    <property type="term" value="C:endoplasmic reticulum"/>
    <property type="evidence" value="ECO:0007669"/>
    <property type="project" value="UniProtKB-SubCell"/>
</dbReference>
<comment type="cofactor">
    <cofactor evidence="1">
        <name>L-ascorbate</name>
        <dbReference type="ChEBI" id="CHEBI:38290"/>
    </cofactor>
</comment>
<dbReference type="GO" id="GO:0008475">
    <property type="term" value="F:procollagen-lysine 5-dioxygenase activity"/>
    <property type="evidence" value="ECO:0007669"/>
    <property type="project" value="UniProtKB-EC"/>
</dbReference>
<feature type="domain" description="Fe2OG dioxygenase" evidence="11">
    <location>
        <begin position="533"/>
        <end position="628"/>
    </location>
</feature>
<evidence type="ECO:0000256" key="3">
    <source>
        <dbReference type="ARBA" id="ARBA00012264"/>
    </source>
</evidence>
<name>A0A183BQI3_GLOPA</name>
<dbReference type="Proteomes" id="UP000050741">
    <property type="component" value="Unassembled WGS sequence"/>
</dbReference>
<dbReference type="Pfam" id="PF21680">
    <property type="entry name" value="GIDA_C_1st"/>
    <property type="match status" value="1"/>
</dbReference>
<evidence type="ECO:0000256" key="10">
    <source>
        <dbReference type="ARBA" id="ARBA00047930"/>
    </source>
</evidence>
<dbReference type="Gene3D" id="1.10.150.570">
    <property type="entry name" value="GidA associated domain, C-terminal subdomain"/>
    <property type="match status" value="1"/>
</dbReference>
<keyword evidence="8" id="KW-0560">Oxidoreductase</keyword>
<reference evidence="12" key="1">
    <citation type="submission" date="2014-05" db="EMBL/GenBank/DDBJ databases">
        <title>The genome and life-stage specific transcriptomes of Globodera pallida elucidate key aspects of plant parasitism by a cyst nematode.</title>
        <authorList>
            <person name="Cotton J.A."/>
            <person name="Lilley C.J."/>
            <person name="Jones L.M."/>
            <person name="Kikuchi T."/>
            <person name="Reid A.J."/>
            <person name="Thorpe P."/>
            <person name="Tsai I.J."/>
            <person name="Beasley H."/>
            <person name="Blok V."/>
            <person name="Cock P.J.A."/>
            <person name="Van den Akker S.E."/>
            <person name="Holroyd N."/>
            <person name="Hunt M."/>
            <person name="Mantelin S."/>
            <person name="Naghra H."/>
            <person name="Pain A."/>
            <person name="Palomares-Rius J.E."/>
            <person name="Zarowiecki M."/>
            <person name="Berriman M."/>
            <person name="Jones J.T."/>
            <person name="Urwin P.E."/>
        </authorList>
    </citation>
    <scope>NUCLEOTIDE SEQUENCE [LARGE SCALE GENOMIC DNA]</scope>
    <source>
        <strain evidence="12">Lindley</strain>
    </source>
</reference>
<dbReference type="Pfam" id="PF01134">
    <property type="entry name" value="GIDA"/>
    <property type="match status" value="1"/>
</dbReference>
<dbReference type="InterPro" id="IPR044920">
    <property type="entry name" value="MnmG_C_subdom_sf"/>
</dbReference>
<dbReference type="EC" id="1.14.11.4" evidence="3"/>
<proteinExistence type="predicted"/>
<evidence type="ECO:0000256" key="6">
    <source>
        <dbReference type="ARBA" id="ARBA00022827"/>
    </source>
</evidence>
<dbReference type="InterPro" id="IPR026904">
    <property type="entry name" value="MnmG_C"/>
</dbReference>
<evidence type="ECO:0000256" key="7">
    <source>
        <dbReference type="ARBA" id="ARBA00022964"/>
    </source>
</evidence>
<dbReference type="InterPro" id="IPR029044">
    <property type="entry name" value="Nucleotide-diphossugar_trans"/>
</dbReference>
<dbReference type="PROSITE" id="PS51471">
    <property type="entry name" value="FE2OG_OXY"/>
    <property type="match status" value="1"/>
</dbReference>
<evidence type="ECO:0000259" key="11">
    <source>
        <dbReference type="PROSITE" id="PS51471"/>
    </source>
</evidence>
<organism evidence="12 13">
    <name type="scientific">Globodera pallida</name>
    <name type="common">Potato cyst nematode worm</name>
    <name type="synonym">Heterodera pallida</name>
    <dbReference type="NCBI Taxonomy" id="36090"/>
    <lineage>
        <taxon>Eukaryota</taxon>
        <taxon>Metazoa</taxon>
        <taxon>Ecdysozoa</taxon>
        <taxon>Nematoda</taxon>
        <taxon>Chromadorea</taxon>
        <taxon>Rhabditida</taxon>
        <taxon>Tylenchina</taxon>
        <taxon>Tylenchomorpha</taxon>
        <taxon>Tylenchoidea</taxon>
        <taxon>Heteroderidae</taxon>
        <taxon>Heteroderinae</taxon>
        <taxon>Globodera</taxon>
    </lineage>
</organism>